<organism evidence="6 7">
    <name type="scientific">Rhodotorula taiwanensis</name>
    <dbReference type="NCBI Taxonomy" id="741276"/>
    <lineage>
        <taxon>Eukaryota</taxon>
        <taxon>Fungi</taxon>
        <taxon>Dikarya</taxon>
        <taxon>Basidiomycota</taxon>
        <taxon>Pucciniomycotina</taxon>
        <taxon>Microbotryomycetes</taxon>
        <taxon>Sporidiobolales</taxon>
        <taxon>Sporidiobolaceae</taxon>
        <taxon>Rhodotorula</taxon>
    </lineage>
</organism>
<evidence type="ECO:0000256" key="1">
    <source>
        <dbReference type="ARBA" id="ARBA00007249"/>
    </source>
</evidence>
<dbReference type="GO" id="GO:0003746">
    <property type="term" value="F:translation elongation factor activity"/>
    <property type="evidence" value="ECO:0007669"/>
    <property type="project" value="TreeGrafter"/>
</dbReference>
<gene>
    <name evidence="6" type="ORF">BMF94_1833</name>
</gene>
<reference evidence="6 7" key="1">
    <citation type="journal article" date="2018" name="Front. Microbiol.">
        <title>Prospects for Fungal Bioremediation of Acidic Radioactive Waste Sites: Characterization and Genome Sequence of Rhodotorula taiwanensis MD1149.</title>
        <authorList>
            <person name="Tkavc R."/>
            <person name="Matrosova V.Y."/>
            <person name="Grichenko O.E."/>
            <person name="Gostincar C."/>
            <person name="Volpe R.P."/>
            <person name="Klimenkova P."/>
            <person name="Gaidamakova E.K."/>
            <person name="Zhou C.E."/>
            <person name="Stewart B.J."/>
            <person name="Lyman M.G."/>
            <person name="Malfatti S.A."/>
            <person name="Rubinfeld B."/>
            <person name="Courtot M."/>
            <person name="Singh J."/>
            <person name="Dalgard C.L."/>
            <person name="Hamilton T."/>
            <person name="Frey K.G."/>
            <person name="Gunde-Cimerman N."/>
            <person name="Dugan L."/>
            <person name="Daly M.J."/>
        </authorList>
    </citation>
    <scope>NUCLEOTIDE SEQUENCE [LARGE SCALE GENOMIC DNA]</scope>
    <source>
        <strain evidence="6 7">MD1149</strain>
    </source>
</reference>
<dbReference type="CDD" id="cd03708">
    <property type="entry name" value="GTPBP_III"/>
    <property type="match status" value="1"/>
</dbReference>
<evidence type="ECO:0000256" key="4">
    <source>
        <dbReference type="SAM" id="MobiDB-lite"/>
    </source>
</evidence>
<dbReference type="InterPro" id="IPR009000">
    <property type="entry name" value="Transl_B-barrel_sf"/>
</dbReference>
<keyword evidence="7" id="KW-1185">Reference proteome</keyword>
<dbReference type="SUPFAM" id="SSF52540">
    <property type="entry name" value="P-loop containing nucleoside triphosphate hydrolases"/>
    <property type="match status" value="1"/>
</dbReference>
<dbReference type="Gene3D" id="3.40.50.300">
    <property type="entry name" value="P-loop containing nucleotide triphosphate hydrolases"/>
    <property type="match status" value="1"/>
</dbReference>
<dbReference type="InterPro" id="IPR027417">
    <property type="entry name" value="P-loop_NTPase"/>
</dbReference>
<comment type="similarity">
    <text evidence="1">Belongs to the TRAFAC class translation factor GTPase superfamily. Classic translation factor GTPase family. EF-Tu/EF-1A subfamily.</text>
</comment>
<dbReference type="InterPro" id="IPR009001">
    <property type="entry name" value="Transl_elong_EF1A/Init_IF2_C"/>
</dbReference>
<evidence type="ECO:0000256" key="3">
    <source>
        <dbReference type="ARBA" id="ARBA00023134"/>
    </source>
</evidence>
<feature type="compositionally biased region" description="Basic and acidic residues" evidence="4">
    <location>
        <begin position="31"/>
        <end position="48"/>
    </location>
</feature>
<dbReference type="InterPro" id="IPR050055">
    <property type="entry name" value="EF-Tu_GTPase"/>
</dbReference>
<dbReference type="CDD" id="cd04165">
    <property type="entry name" value="GTPBP1_like"/>
    <property type="match status" value="1"/>
</dbReference>
<feature type="region of interest" description="Disordered" evidence="4">
    <location>
        <begin position="1"/>
        <end position="52"/>
    </location>
</feature>
<dbReference type="Gene3D" id="2.40.30.10">
    <property type="entry name" value="Translation factors"/>
    <property type="match status" value="2"/>
</dbReference>
<proteinExistence type="inferred from homology"/>
<evidence type="ECO:0000259" key="5">
    <source>
        <dbReference type="PROSITE" id="PS51722"/>
    </source>
</evidence>
<dbReference type="Pfam" id="PF00009">
    <property type="entry name" value="GTP_EFTU"/>
    <property type="match status" value="1"/>
</dbReference>
<comment type="caution">
    <text evidence="6">The sequence shown here is derived from an EMBL/GenBank/DDBJ whole genome shotgun (WGS) entry which is preliminary data.</text>
</comment>
<dbReference type="InterPro" id="IPR035531">
    <property type="entry name" value="GTPBP1-like"/>
</dbReference>
<dbReference type="InterPro" id="IPR000795">
    <property type="entry name" value="T_Tr_GTP-bd_dom"/>
</dbReference>
<dbReference type="OrthoDB" id="248233at2759"/>
<dbReference type="SUPFAM" id="SSF50465">
    <property type="entry name" value="EF-Tu/eEF-1alpha/eIF2-gamma C-terminal domain"/>
    <property type="match status" value="1"/>
</dbReference>
<dbReference type="PROSITE" id="PS51722">
    <property type="entry name" value="G_TR_2"/>
    <property type="match status" value="1"/>
</dbReference>
<evidence type="ECO:0000313" key="7">
    <source>
        <dbReference type="Proteomes" id="UP000237144"/>
    </source>
</evidence>
<keyword evidence="2" id="KW-0547">Nucleotide-binding</keyword>
<protein>
    <recommendedName>
        <fullName evidence="5">Tr-type G domain-containing protein</fullName>
    </recommendedName>
</protein>
<dbReference type="CDD" id="cd03694">
    <property type="entry name" value="GTPBP_II"/>
    <property type="match status" value="1"/>
</dbReference>
<keyword evidence="3" id="KW-0342">GTP-binding</keyword>
<dbReference type="GO" id="GO:0003924">
    <property type="term" value="F:GTPase activity"/>
    <property type="evidence" value="ECO:0007669"/>
    <property type="project" value="InterPro"/>
</dbReference>
<evidence type="ECO:0000313" key="6">
    <source>
        <dbReference type="EMBL" id="POY75201.1"/>
    </source>
</evidence>
<dbReference type="GO" id="GO:0005525">
    <property type="term" value="F:GTP binding"/>
    <property type="evidence" value="ECO:0007669"/>
    <property type="project" value="UniProtKB-KW"/>
</dbReference>
<dbReference type="InterPro" id="IPR004161">
    <property type="entry name" value="EFTu-like_2"/>
</dbReference>
<dbReference type="AlphaFoldDB" id="A0A2S5BEL5"/>
<name>A0A2S5BEL5_9BASI</name>
<dbReference type="PANTHER" id="PTHR43721:SF9">
    <property type="entry name" value="GTP-BINDING PROTEIN 1"/>
    <property type="match status" value="1"/>
</dbReference>
<feature type="domain" description="Tr-type G" evidence="5">
    <location>
        <begin position="251"/>
        <end position="483"/>
    </location>
</feature>
<dbReference type="FunFam" id="2.40.30.10:FF:000014">
    <property type="entry name" value="Probable GTP-binding protein 1"/>
    <property type="match status" value="1"/>
</dbReference>
<dbReference type="EMBL" id="PJQD01000019">
    <property type="protein sequence ID" value="POY75201.1"/>
    <property type="molecule type" value="Genomic_DNA"/>
</dbReference>
<dbReference type="SUPFAM" id="SSF50447">
    <property type="entry name" value="Translation proteins"/>
    <property type="match status" value="1"/>
</dbReference>
<sequence length="685" mass="73791">MTEAEEDGRSDFAGSPGLGASRSSGLVMANRFDKRAMGHPLPGRDADSSRPSLASFQDDIAERGKRTRAASATSATTSSAVDTLIENVQELGVDDAYAAADDGDARTLEERLLNPTDLDLTAIAALLDRALLRHSGEVVIQIGSHSLSQRGIAAILESPDVKQPVDAATTTLTSTQAETVLRTLRSALTTVNSEASVLHNPYDESGNYKADDRVELTPTASAANDEETTKRWRNKALKLMVRRKPETAEDLIESRVAVVGNVDAGKSSLLGVLTRSRLDDGRGKARVSLFRHKHEIETGRTSSAGNEILGFTPSGEVIVPEDHAKQQATWESIATKAAKVVSFTDLAGHEKYLKTTLAGLTGTAPDFVLLILGANAGLIGMSKEHLSVALALSLPIVCVVTKVDSTPPQVYEQTVKQLVKVLRSPGCRKKPVFVNDHGMACELAMGFAAEKACPVFRVSNVTGEGLGLLKTFLNVVRPAHTAEVFPVDADFELTISDVYSVPFVGTVASGVVMAGSVRPGDVPLLGPDSVNQFIPAAIKSIQRKRVNVDYAEAGQAVTLALKRIKRAQVRKGMVLIARGEKPPMATRRFEGQTLILYHNTLITTRWQAMMHIGAARQTVQIEKIVEKQAIRTGDRATIRFKFVKNSEYLHVGMRFLLREGKTKALGVVTRLLPDNAKDDSEVPAV</sequence>
<dbReference type="Proteomes" id="UP000237144">
    <property type="component" value="Unassembled WGS sequence"/>
</dbReference>
<dbReference type="PANTHER" id="PTHR43721">
    <property type="entry name" value="ELONGATION FACTOR TU-RELATED"/>
    <property type="match status" value="1"/>
</dbReference>
<dbReference type="Pfam" id="PF03144">
    <property type="entry name" value="GTP_EFTU_D2"/>
    <property type="match status" value="1"/>
</dbReference>
<accession>A0A2S5BEL5</accession>
<dbReference type="FunFam" id="3.40.50.300:FF:000091">
    <property type="entry name" value="Probable GTP-binding protein 1"/>
    <property type="match status" value="1"/>
</dbReference>
<evidence type="ECO:0000256" key="2">
    <source>
        <dbReference type="ARBA" id="ARBA00022741"/>
    </source>
</evidence>